<name>W1PJM3_AMBTC</name>
<sequence length="132" mass="14565">MAKPTPIFPIIRKKETLLDVSLEEREDVHADNTGDSHTIGTLMDVAHECGNVVKAALGINLVLPLLESNKKHTSSMLEDNREQITKACMLDGDVSLTLDKKEAAGLLHVYGKYHEVQPSVAHIEMARLNNPQ</sequence>
<dbReference type="Gramene" id="ERN10167">
    <property type="protein sequence ID" value="ERN10167"/>
    <property type="gene ID" value="AMTR_s00168p00046960"/>
</dbReference>
<feature type="non-terminal residue" evidence="1">
    <location>
        <position position="132"/>
    </location>
</feature>
<evidence type="ECO:0000313" key="2">
    <source>
        <dbReference type="Proteomes" id="UP000017836"/>
    </source>
</evidence>
<protein>
    <submittedName>
        <fullName evidence="1">Uncharacterized protein</fullName>
    </submittedName>
</protein>
<dbReference type="HOGENOM" id="CLU_1922422_0_0_1"/>
<keyword evidence="2" id="KW-1185">Reference proteome</keyword>
<gene>
    <name evidence="1" type="ORF">AMTR_s00168p00046960</name>
</gene>
<organism evidence="1 2">
    <name type="scientific">Amborella trichopoda</name>
    <dbReference type="NCBI Taxonomy" id="13333"/>
    <lineage>
        <taxon>Eukaryota</taxon>
        <taxon>Viridiplantae</taxon>
        <taxon>Streptophyta</taxon>
        <taxon>Embryophyta</taxon>
        <taxon>Tracheophyta</taxon>
        <taxon>Spermatophyta</taxon>
        <taxon>Magnoliopsida</taxon>
        <taxon>Amborellales</taxon>
        <taxon>Amborellaceae</taxon>
        <taxon>Amborella</taxon>
    </lineage>
</organism>
<reference evidence="2" key="1">
    <citation type="journal article" date="2013" name="Science">
        <title>The Amborella genome and the evolution of flowering plants.</title>
        <authorList>
            <consortium name="Amborella Genome Project"/>
        </authorList>
    </citation>
    <scope>NUCLEOTIDE SEQUENCE [LARGE SCALE GENOMIC DNA]</scope>
</reference>
<dbReference type="Proteomes" id="UP000017836">
    <property type="component" value="Unassembled WGS sequence"/>
</dbReference>
<proteinExistence type="predicted"/>
<dbReference type="AlphaFoldDB" id="W1PJM3"/>
<accession>W1PJM3</accession>
<evidence type="ECO:0000313" key="1">
    <source>
        <dbReference type="EMBL" id="ERN10167.1"/>
    </source>
</evidence>
<dbReference type="EMBL" id="KI392963">
    <property type="protein sequence ID" value="ERN10167.1"/>
    <property type="molecule type" value="Genomic_DNA"/>
</dbReference>